<protein>
    <recommendedName>
        <fullName evidence="1">Zinc finger CGNR domain-containing protein</fullName>
    </recommendedName>
</protein>
<dbReference type="EMBL" id="AZYO01000105">
    <property type="protein sequence ID" value="KOS53584.1"/>
    <property type="molecule type" value="Genomic_DNA"/>
</dbReference>
<comment type="caution">
    <text evidence="2">The sequence shown here is derived from an EMBL/GenBank/DDBJ whole genome shotgun (WGS) entry which is preliminary data.</text>
</comment>
<accession>A0A0M8PC80</accession>
<organism evidence="2 3">
    <name type="scientific">Rhodococcus rhodochrous KG-21</name>
    <dbReference type="NCBI Taxonomy" id="1441923"/>
    <lineage>
        <taxon>Bacteria</taxon>
        <taxon>Bacillati</taxon>
        <taxon>Actinomycetota</taxon>
        <taxon>Actinomycetes</taxon>
        <taxon>Mycobacteriales</taxon>
        <taxon>Nocardiaceae</taxon>
        <taxon>Rhodococcus</taxon>
    </lineage>
</organism>
<proteinExistence type="predicted"/>
<sequence>MQFNHDNMTGALLAADLVNLQARDVWTVPEVEAVLREHAIRWSDVGESDLPALRRWTTRLRTVFVAPDEEQRCRSINALLLDGVASVYLTTHDNRRPHLHFTPDENDVVGRVTAVTAGGLAIFTVEAEGGRLGACANTGCSLVFVDTSRNGRRAYCSARCGNADAVRRHRARKSH</sequence>
<evidence type="ECO:0000313" key="2">
    <source>
        <dbReference type="EMBL" id="KOS53584.1"/>
    </source>
</evidence>
<feature type="domain" description="Zinc finger CGNR" evidence="1">
    <location>
        <begin position="131"/>
        <end position="173"/>
    </location>
</feature>
<dbReference type="InterPro" id="IPR021005">
    <property type="entry name" value="Znf_CGNR"/>
</dbReference>
<evidence type="ECO:0000259" key="1">
    <source>
        <dbReference type="Pfam" id="PF11706"/>
    </source>
</evidence>
<reference evidence="2 3" key="1">
    <citation type="journal article" date="2015" name="Genome Announc.">
        <title>Draft Genome Sequence of Rhodococcus rhodochrous Strain KG-21, a Soil Isolate from Oil Fields of Krishna-Godavari Basin, India.</title>
        <authorList>
            <person name="Dawar C."/>
            <person name="Aggarwal R.K."/>
        </authorList>
    </citation>
    <scope>NUCLEOTIDE SEQUENCE [LARGE SCALE GENOMIC DNA]</scope>
    <source>
        <strain evidence="2 3">KG-21</strain>
    </source>
</reference>
<dbReference type="PANTHER" id="PTHR35525:SF3">
    <property type="entry name" value="BLL6575 PROTEIN"/>
    <property type="match status" value="1"/>
</dbReference>
<evidence type="ECO:0000313" key="3">
    <source>
        <dbReference type="Proteomes" id="UP000037712"/>
    </source>
</evidence>
<dbReference type="Gene3D" id="1.10.3300.10">
    <property type="entry name" value="Jann2411-like domain"/>
    <property type="match status" value="1"/>
</dbReference>
<gene>
    <name evidence="2" type="ORF">Z051_24695</name>
</gene>
<reference evidence="3" key="2">
    <citation type="submission" date="2015-01" db="EMBL/GenBank/DDBJ databases">
        <title>Draft genome sequence of potential hydrocarbon metabolising strain of Rhodococcus rhodochrous.</title>
        <authorList>
            <person name="Aggarwal R.K."/>
            <person name="Dawar C."/>
        </authorList>
    </citation>
    <scope>NUCLEOTIDE SEQUENCE [LARGE SCALE GENOMIC DNA]</scope>
    <source>
        <strain evidence="3">KG-21</strain>
    </source>
</reference>
<dbReference type="InterPro" id="IPR023286">
    <property type="entry name" value="ABATE_dom_sf"/>
</dbReference>
<dbReference type="PANTHER" id="PTHR35525">
    <property type="entry name" value="BLL6575 PROTEIN"/>
    <property type="match status" value="1"/>
</dbReference>
<dbReference type="Pfam" id="PF11706">
    <property type="entry name" value="zf-CGNR"/>
    <property type="match status" value="1"/>
</dbReference>
<dbReference type="SUPFAM" id="SSF160904">
    <property type="entry name" value="Jann2411-like"/>
    <property type="match status" value="1"/>
</dbReference>
<dbReference type="PATRIC" id="fig|1441923.3.peg.5369"/>
<dbReference type="Proteomes" id="UP000037712">
    <property type="component" value="Unassembled WGS sequence"/>
</dbReference>
<dbReference type="AlphaFoldDB" id="A0A0M8PC80"/>
<dbReference type="RefSeq" id="WP_054374959.1">
    <property type="nucleotide sequence ID" value="NZ_AZYO01000105.1"/>
</dbReference>
<name>A0A0M8PC80_RHORH</name>
<dbReference type="InterPro" id="IPR010852">
    <property type="entry name" value="ABATE"/>
</dbReference>